<feature type="region of interest" description="Disordered" evidence="6">
    <location>
        <begin position="138"/>
        <end position="162"/>
    </location>
</feature>
<protein>
    <submittedName>
        <fullName evidence="9">B3 domain-containing transcription factor VRN1-like</fullName>
    </submittedName>
</protein>
<dbReference type="AlphaFoldDB" id="A0A6P8D6U0"/>
<evidence type="ECO:0000256" key="4">
    <source>
        <dbReference type="ARBA" id="ARBA00023163"/>
    </source>
</evidence>
<dbReference type="Proteomes" id="UP000515151">
    <property type="component" value="Chromosome 3"/>
</dbReference>
<organism evidence="8 9">
    <name type="scientific">Punica granatum</name>
    <name type="common">Pomegranate</name>
    <dbReference type="NCBI Taxonomy" id="22663"/>
    <lineage>
        <taxon>Eukaryota</taxon>
        <taxon>Viridiplantae</taxon>
        <taxon>Streptophyta</taxon>
        <taxon>Embryophyta</taxon>
        <taxon>Tracheophyta</taxon>
        <taxon>Spermatophyta</taxon>
        <taxon>Magnoliopsida</taxon>
        <taxon>eudicotyledons</taxon>
        <taxon>Gunneridae</taxon>
        <taxon>Pentapetalae</taxon>
        <taxon>rosids</taxon>
        <taxon>malvids</taxon>
        <taxon>Myrtales</taxon>
        <taxon>Lythraceae</taxon>
        <taxon>Punica</taxon>
    </lineage>
</organism>
<dbReference type="SUPFAM" id="SSF101936">
    <property type="entry name" value="DNA-binding pseudobarrel domain"/>
    <property type="match status" value="3"/>
</dbReference>
<reference evidence="9" key="2">
    <citation type="submission" date="2025-08" db="UniProtKB">
        <authorList>
            <consortium name="RefSeq"/>
        </authorList>
    </citation>
    <scope>IDENTIFICATION</scope>
    <source>
        <tissue evidence="9">Leaf</tissue>
    </source>
</reference>
<dbReference type="PANTHER" id="PTHR31391:SF81">
    <property type="entry name" value="TF-B3 DOMAIN-CONTAINING PROTEIN"/>
    <property type="match status" value="1"/>
</dbReference>
<dbReference type="Gene3D" id="2.40.330.10">
    <property type="entry name" value="DNA-binding pseudobarrel domain"/>
    <property type="match status" value="3"/>
</dbReference>
<dbReference type="GeneID" id="116200329"/>
<evidence type="ECO:0000313" key="8">
    <source>
        <dbReference type="Proteomes" id="UP000515151"/>
    </source>
</evidence>
<feature type="domain" description="TF-B3" evidence="7">
    <location>
        <begin position="214"/>
        <end position="317"/>
    </location>
</feature>
<reference evidence="8" key="1">
    <citation type="journal article" date="2020" name="Plant Biotechnol. J.">
        <title>The pomegranate (Punica granatum L.) draft genome dissects genetic divergence between soft- and hard-seeded cultivars.</title>
        <authorList>
            <person name="Luo X."/>
            <person name="Li H."/>
            <person name="Wu Z."/>
            <person name="Yao W."/>
            <person name="Zhao P."/>
            <person name="Cao D."/>
            <person name="Yu H."/>
            <person name="Li K."/>
            <person name="Poudel K."/>
            <person name="Zhao D."/>
            <person name="Zhang F."/>
            <person name="Xia X."/>
            <person name="Chen L."/>
            <person name="Wang Q."/>
            <person name="Jing D."/>
            <person name="Cao S."/>
        </authorList>
    </citation>
    <scope>NUCLEOTIDE SEQUENCE [LARGE SCALE GENOMIC DNA]</scope>
    <source>
        <strain evidence="8">cv. Tunisia</strain>
    </source>
</reference>
<comment type="subcellular location">
    <subcellularLocation>
        <location evidence="1">Nucleus</location>
    </subcellularLocation>
</comment>
<dbReference type="RefSeq" id="XP_031387048.1">
    <property type="nucleotide sequence ID" value="XM_031531188.1"/>
</dbReference>
<gene>
    <name evidence="9" type="primary">LOC116200329</name>
</gene>
<keyword evidence="3" id="KW-0238">DNA-binding</keyword>
<dbReference type="CDD" id="cd10017">
    <property type="entry name" value="B3_DNA"/>
    <property type="match status" value="3"/>
</dbReference>
<dbReference type="Pfam" id="PF02362">
    <property type="entry name" value="B3"/>
    <property type="match status" value="3"/>
</dbReference>
<proteinExistence type="predicted"/>
<dbReference type="SMART" id="SM01019">
    <property type="entry name" value="B3"/>
    <property type="match status" value="3"/>
</dbReference>
<dbReference type="PANTHER" id="PTHR31391">
    <property type="entry name" value="B3 DOMAIN-CONTAINING PROTEIN OS11G0197600-RELATED"/>
    <property type="match status" value="1"/>
</dbReference>
<keyword evidence="2" id="KW-0805">Transcription regulation</keyword>
<evidence type="ECO:0000256" key="5">
    <source>
        <dbReference type="ARBA" id="ARBA00023242"/>
    </source>
</evidence>
<dbReference type="InterPro" id="IPR003340">
    <property type="entry name" value="B3_DNA-bd"/>
</dbReference>
<evidence type="ECO:0000313" key="9">
    <source>
        <dbReference type="RefSeq" id="XP_031387048.1"/>
    </source>
</evidence>
<name>A0A6P8D6U0_PUNGR</name>
<evidence type="ECO:0000256" key="1">
    <source>
        <dbReference type="ARBA" id="ARBA00004123"/>
    </source>
</evidence>
<feature type="domain" description="TF-B3" evidence="7">
    <location>
        <begin position="364"/>
        <end position="463"/>
    </location>
</feature>
<keyword evidence="8" id="KW-1185">Reference proteome</keyword>
<dbReference type="OrthoDB" id="1688597at2759"/>
<feature type="region of interest" description="Disordered" evidence="6">
    <location>
        <begin position="306"/>
        <end position="337"/>
    </location>
</feature>
<feature type="domain" description="TF-B3" evidence="7">
    <location>
        <begin position="22"/>
        <end position="119"/>
    </location>
</feature>
<dbReference type="PROSITE" id="PS50863">
    <property type="entry name" value="B3"/>
    <property type="match status" value="3"/>
</dbReference>
<accession>A0A6P8D6U0</accession>
<evidence type="ECO:0000256" key="6">
    <source>
        <dbReference type="SAM" id="MobiDB-lite"/>
    </source>
</evidence>
<feature type="compositionally biased region" description="Acidic residues" evidence="6">
    <location>
        <begin position="141"/>
        <end position="160"/>
    </location>
</feature>
<dbReference type="GO" id="GO:0005634">
    <property type="term" value="C:nucleus"/>
    <property type="evidence" value="ECO:0007669"/>
    <property type="project" value="UniProtKB-SubCell"/>
</dbReference>
<keyword evidence="5" id="KW-0539">Nucleus</keyword>
<dbReference type="InterPro" id="IPR015300">
    <property type="entry name" value="DNA-bd_pseudobarrel_sf"/>
</dbReference>
<keyword evidence="4" id="KW-0804">Transcription</keyword>
<evidence type="ECO:0000256" key="3">
    <source>
        <dbReference type="ARBA" id="ARBA00023125"/>
    </source>
</evidence>
<evidence type="ECO:0000256" key="2">
    <source>
        <dbReference type="ARBA" id="ARBA00023015"/>
    </source>
</evidence>
<dbReference type="GO" id="GO:0003677">
    <property type="term" value="F:DNA binding"/>
    <property type="evidence" value="ECO:0007669"/>
    <property type="project" value="UniProtKB-KW"/>
</dbReference>
<evidence type="ECO:0000259" key="7">
    <source>
        <dbReference type="PROSITE" id="PS50863"/>
    </source>
</evidence>
<dbReference type="InterPro" id="IPR044837">
    <property type="entry name" value="REM16-like"/>
</dbReference>
<sequence>MASRTPQMEYEQSSSFHLKAPHFFKIILHTMIQSGKLTIPQKFVRKYGAELSKSDVVLLHVPSGDAWEVKLRAGDGAIWLENGWPDFMNFYSIKHGDFLVFCYKSRSSNEFDVLLFDKSATEIEYPIKFHRTLSPIKTEEISDDEDDDDDEDDVPSETLDDLQSASRITRRTSLMLSRNYTTDENNVCPKALKGAERVKALERAKSFKSSNPYFLVVMQPYYVHPSYKLHVPVKFLQTHIGENGSGGELKLRVSGEKVWTVKYNISVRGTWLHAKVVPGWKAFVVDNGLVVGDVCVFEFIRGLKTSGGGGAASSEHEGCSGAKFKGKEKTPSSDMKQVRVNNQNITRCFDFRPGASLFTSEYPYFQVVMTKSYLSHWKLNIPSGFVRDHLNLESKEQTAALKVGNRSWPTKVIISCPSLPRAVFSCGFHAFAKENTLKARDICTFELIQRAEIVFRVSINRVKKDQKK</sequence>